<dbReference type="RefSeq" id="WP_184804375.1">
    <property type="nucleotide sequence ID" value="NZ_JACHMY010000001.1"/>
</dbReference>
<accession>A0A7W9MZA5</accession>
<dbReference type="SUPFAM" id="SSF55961">
    <property type="entry name" value="Bet v1-like"/>
    <property type="match status" value="1"/>
</dbReference>
<reference evidence="1 2" key="1">
    <citation type="submission" date="2020-08" db="EMBL/GenBank/DDBJ databases">
        <title>Sequencing the genomes of 1000 actinobacteria strains.</title>
        <authorList>
            <person name="Klenk H.-P."/>
        </authorList>
    </citation>
    <scope>NUCLEOTIDE SEQUENCE [LARGE SCALE GENOMIC DNA]</scope>
    <source>
        <strain evidence="1 2">DSM 28967</strain>
    </source>
</reference>
<comment type="caution">
    <text evidence="1">The sequence shown here is derived from an EMBL/GenBank/DDBJ whole genome shotgun (WGS) entry which is preliminary data.</text>
</comment>
<dbReference type="Proteomes" id="UP000549971">
    <property type="component" value="Unassembled WGS sequence"/>
</dbReference>
<dbReference type="EMBL" id="JACHMY010000001">
    <property type="protein sequence ID" value="MBB5841275.1"/>
    <property type="molecule type" value="Genomic_DNA"/>
</dbReference>
<gene>
    <name evidence="1" type="ORF">HDA39_008009</name>
</gene>
<evidence type="ECO:0000313" key="1">
    <source>
        <dbReference type="EMBL" id="MBB5841275.1"/>
    </source>
</evidence>
<name>A0A7W9MZA5_9ACTN</name>
<sequence>MTEQTPQIVVTIAAPVEAVWEALRDKEKIRHWHGWEYEGGVDGSLDQEIDLIFFDHVAVDDAEAHVLDIQGGDKFEVEPHEGGAKITLTRAARGDNPDWEAYYDDITEGWTTFLHQLRFLLERHPSDPRRTLFYSGTGSDSFDLPDLPAGTPYELDLIGERITGTVWFVSEHQRGLTVDGWGDGLLVLSHLGPNEQKPEGAAMAVLSLYGDTDRDEIDKRWNDWWTAHYPNPTAG</sequence>
<dbReference type="AlphaFoldDB" id="A0A7W9MZA5"/>
<dbReference type="Gene3D" id="3.30.530.20">
    <property type="match status" value="1"/>
</dbReference>
<proteinExistence type="predicted"/>
<keyword evidence="2" id="KW-1185">Reference proteome</keyword>
<dbReference type="InterPro" id="IPR023393">
    <property type="entry name" value="START-like_dom_sf"/>
</dbReference>
<protein>
    <submittedName>
        <fullName evidence="1">Uncharacterized protein YndB with AHSA1/START domain</fullName>
    </submittedName>
</protein>
<organism evidence="1 2">
    <name type="scientific">Kribbella italica</name>
    <dbReference type="NCBI Taxonomy" id="1540520"/>
    <lineage>
        <taxon>Bacteria</taxon>
        <taxon>Bacillati</taxon>
        <taxon>Actinomycetota</taxon>
        <taxon>Actinomycetes</taxon>
        <taxon>Propionibacteriales</taxon>
        <taxon>Kribbellaceae</taxon>
        <taxon>Kribbella</taxon>
    </lineage>
</organism>
<evidence type="ECO:0000313" key="2">
    <source>
        <dbReference type="Proteomes" id="UP000549971"/>
    </source>
</evidence>